<evidence type="ECO:0000313" key="2">
    <source>
        <dbReference type="EMBL" id="RXW12730.1"/>
    </source>
</evidence>
<dbReference type="EMBL" id="SDEE01001140">
    <property type="protein sequence ID" value="RXW12730.1"/>
    <property type="molecule type" value="Genomic_DNA"/>
</dbReference>
<dbReference type="AlphaFoldDB" id="A0A4Q2D0N5"/>
<accession>A0A4Q2D0N5</accession>
<evidence type="ECO:0000256" key="1">
    <source>
        <dbReference type="SAM" id="MobiDB-lite"/>
    </source>
</evidence>
<comment type="caution">
    <text evidence="2">The sequence shown here is derived from an EMBL/GenBank/DDBJ whole genome shotgun (WGS) entry which is preliminary data.</text>
</comment>
<reference evidence="2 3" key="1">
    <citation type="submission" date="2019-01" db="EMBL/GenBank/DDBJ databases">
        <title>Draft genome sequence of Psathyrella aberdarensis IHI B618.</title>
        <authorList>
            <person name="Buettner E."/>
            <person name="Kellner H."/>
        </authorList>
    </citation>
    <scope>NUCLEOTIDE SEQUENCE [LARGE SCALE GENOMIC DNA]</scope>
    <source>
        <strain evidence="2 3">IHI B618</strain>
    </source>
</reference>
<proteinExistence type="predicted"/>
<organism evidence="2 3">
    <name type="scientific">Candolleomyces aberdarensis</name>
    <dbReference type="NCBI Taxonomy" id="2316362"/>
    <lineage>
        <taxon>Eukaryota</taxon>
        <taxon>Fungi</taxon>
        <taxon>Dikarya</taxon>
        <taxon>Basidiomycota</taxon>
        <taxon>Agaricomycotina</taxon>
        <taxon>Agaricomycetes</taxon>
        <taxon>Agaricomycetidae</taxon>
        <taxon>Agaricales</taxon>
        <taxon>Agaricineae</taxon>
        <taxon>Psathyrellaceae</taxon>
        <taxon>Candolleomyces</taxon>
    </lineage>
</organism>
<sequence length="193" mass="20943">MHDKWESYRTFALLANREATKYEATHHVVIGYFNEATAEGDANADCLVDSSTLAVASTHFPAMLRKSELKFPVFFGARGSFDKKPAEEVSAKHEGVDMTYVSAPGYQQRELEEEGACQAQEEQASGIRKQVGEAMDPLFSDPELPEVPGQQSCQSPKRSPLPQGSAHMDFTPLPASQGASHFGDILGPAPPSS</sequence>
<dbReference type="Proteomes" id="UP000290288">
    <property type="component" value="Unassembled WGS sequence"/>
</dbReference>
<gene>
    <name evidence="2" type="ORF">EST38_g13124</name>
</gene>
<feature type="region of interest" description="Disordered" evidence="1">
    <location>
        <begin position="134"/>
        <end position="193"/>
    </location>
</feature>
<evidence type="ECO:0000313" key="3">
    <source>
        <dbReference type="Proteomes" id="UP000290288"/>
    </source>
</evidence>
<protein>
    <submittedName>
        <fullName evidence="2">Uncharacterized protein</fullName>
    </submittedName>
</protein>
<name>A0A4Q2D0N5_9AGAR</name>
<keyword evidence="3" id="KW-1185">Reference proteome</keyword>